<dbReference type="InterPro" id="IPR001753">
    <property type="entry name" value="Enoyl-CoA_hydra/iso"/>
</dbReference>
<keyword evidence="3" id="KW-1185">Reference proteome</keyword>
<protein>
    <submittedName>
        <fullName evidence="2">Enoyl-CoA hydratase/carnithine racemase</fullName>
    </submittedName>
</protein>
<proteinExistence type="inferred from homology"/>
<dbReference type="CDD" id="cd06558">
    <property type="entry name" value="crotonase-like"/>
    <property type="match status" value="1"/>
</dbReference>
<evidence type="ECO:0000313" key="2">
    <source>
        <dbReference type="EMBL" id="SEH18157.1"/>
    </source>
</evidence>
<dbReference type="OrthoDB" id="27846at2157"/>
<dbReference type="SUPFAM" id="SSF52096">
    <property type="entry name" value="ClpP/crotonase"/>
    <property type="match status" value="1"/>
</dbReference>
<dbReference type="PANTHER" id="PTHR42964:SF1">
    <property type="entry name" value="POLYKETIDE BIOSYNTHESIS ENOYL-COA HYDRATASE PKSH-RELATED"/>
    <property type="match status" value="1"/>
</dbReference>
<dbReference type="GO" id="GO:0008300">
    <property type="term" value="P:isoprenoid catabolic process"/>
    <property type="evidence" value="ECO:0007669"/>
    <property type="project" value="TreeGrafter"/>
</dbReference>
<gene>
    <name evidence="2" type="ORF">SAMN04487967_3695</name>
</gene>
<dbReference type="RefSeq" id="WP_090508410.1">
    <property type="nucleotide sequence ID" value="NZ_FNWL01000006.1"/>
</dbReference>
<dbReference type="InterPro" id="IPR014748">
    <property type="entry name" value="Enoyl-CoA_hydra_C"/>
</dbReference>
<sequence length="270" mass="29072">MPTRSTDLGNEDLEVTMSDDGTVVWATIDRPDVHNALSESVLTGLSEIAAATRERDIRVVVIRGADGTFCSGGDLQGMDEAEPKSMFERRAGSSGLADLLEELIDADALTVAAVEGYCLAGGCGLAAGCDFVLAAEDADFGTPEVNVGMFPMQAMSAIMPAVGEKKGLKLMFTGEHIDAETAERIGLVTDVLDADAFEDELEAYVDSLAKNSPVMISMGKEAYYTQRDMTVEQSYSYLKEMLVLLMESEDHEEGVAAFVEDREPEWGTRP</sequence>
<dbReference type="AlphaFoldDB" id="A0A1H6G4Y9"/>
<dbReference type="Proteomes" id="UP000199112">
    <property type="component" value="Unassembled WGS sequence"/>
</dbReference>
<dbReference type="InterPro" id="IPR029045">
    <property type="entry name" value="ClpP/crotonase-like_dom_sf"/>
</dbReference>
<dbReference type="Gene3D" id="1.10.12.10">
    <property type="entry name" value="Lyase 2-enoyl-coa Hydratase, Chain A, domain 2"/>
    <property type="match status" value="1"/>
</dbReference>
<dbReference type="EMBL" id="FNWL01000006">
    <property type="protein sequence ID" value="SEH18157.1"/>
    <property type="molecule type" value="Genomic_DNA"/>
</dbReference>
<name>A0A1H6G4Y9_9EURY</name>
<dbReference type="Pfam" id="PF00378">
    <property type="entry name" value="ECH_1"/>
    <property type="match status" value="1"/>
</dbReference>
<evidence type="ECO:0000256" key="1">
    <source>
        <dbReference type="ARBA" id="ARBA00005254"/>
    </source>
</evidence>
<comment type="similarity">
    <text evidence="1">Belongs to the enoyl-CoA hydratase/isomerase family.</text>
</comment>
<dbReference type="Gene3D" id="3.90.226.10">
    <property type="entry name" value="2-enoyl-CoA Hydratase, Chain A, domain 1"/>
    <property type="match status" value="1"/>
</dbReference>
<dbReference type="InterPro" id="IPR051683">
    <property type="entry name" value="Enoyl-CoA_Hydratase/Isomerase"/>
</dbReference>
<dbReference type="PANTHER" id="PTHR42964">
    <property type="entry name" value="ENOYL-COA HYDRATASE"/>
    <property type="match status" value="1"/>
</dbReference>
<accession>A0A1H6G4Y9</accession>
<reference evidence="3" key="1">
    <citation type="submission" date="2016-10" db="EMBL/GenBank/DDBJ databases">
        <authorList>
            <person name="Varghese N."/>
            <person name="Submissions S."/>
        </authorList>
    </citation>
    <scope>NUCLEOTIDE SEQUENCE [LARGE SCALE GENOMIC DNA]</scope>
    <source>
        <strain evidence="3">CGMCC 1.8981</strain>
    </source>
</reference>
<organism evidence="2 3">
    <name type="scientific">Natronorubrum sediminis</name>
    <dbReference type="NCBI Taxonomy" id="640943"/>
    <lineage>
        <taxon>Archaea</taxon>
        <taxon>Methanobacteriati</taxon>
        <taxon>Methanobacteriota</taxon>
        <taxon>Stenosarchaea group</taxon>
        <taxon>Halobacteria</taxon>
        <taxon>Halobacteriales</taxon>
        <taxon>Natrialbaceae</taxon>
        <taxon>Natronorubrum</taxon>
    </lineage>
</organism>
<evidence type="ECO:0000313" key="3">
    <source>
        <dbReference type="Proteomes" id="UP000199112"/>
    </source>
</evidence>